<organism evidence="5 6">
    <name type="scientific">Phytophthora palmivora</name>
    <dbReference type="NCBI Taxonomy" id="4796"/>
    <lineage>
        <taxon>Eukaryota</taxon>
        <taxon>Sar</taxon>
        <taxon>Stramenopiles</taxon>
        <taxon>Oomycota</taxon>
        <taxon>Peronosporomycetes</taxon>
        <taxon>Peronosporales</taxon>
        <taxon>Peronosporaceae</taxon>
        <taxon>Phytophthora</taxon>
    </lineage>
</organism>
<dbReference type="GO" id="GO:0140326">
    <property type="term" value="F:ATPase-coupled intramembrane lipid transporter activity"/>
    <property type="evidence" value="ECO:0007669"/>
    <property type="project" value="TreeGrafter"/>
</dbReference>
<feature type="compositionally biased region" description="Basic and acidic residues" evidence="3">
    <location>
        <begin position="1"/>
        <end position="10"/>
    </location>
</feature>
<feature type="region of interest" description="Disordered" evidence="3">
    <location>
        <begin position="1"/>
        <end position="32"/>
    </location>
</feature>
<evidence type="ECO:0000313" key="6">
    <source>
        <dbReference type="Proteomes" id="UP000237271"/>
    </source>
</evidence>
<feature type="domain" description="P-type ATPase N-terminal" evidence="4">
    <location>
        <begin position="73"/>
        <end position="136"/>
    </location>
</feature>
<evidence type="ECO:0000256" key="2">
    <source>
        <dbReference type="ARBA" id="ARBA00022448"/>
    </source>
</evidence>
<proteinExistence type="predicted"/>
<dbReference type="PANTHER" id="PTHR24092">
    <property type="entry name" value="PROBABLE PHOSPHOLIPID-TRANSPORTING ATPASE"/>
    <property type="match status" value="1"/>
</dbReference>
<comment type="caution">
    <text evidence="5">The sequence shown here is derived from an EMBL/GenBank/DDBJ whole genome shotgun (WGS) entry which is preliminary data.</text>
</comment>
<feature type="non-terminal residue" evidence="5">
    <location>
        <position position="146"/>
    </location>
</feature>
<comment type="subcellular location">
    <subcellularLocation>
        <location evidence="1">Endomembrane system</location>
    </subcellularLocation>
</comment>
<evidence type="ECO:0000256" key="1">
    <source>
        <dbReference type="ARBA" id="ARBA00004308"/>
    </source>
</evidence>
<dbReference type="Pfam" id="PF16209">
    <property type="entry name" value="PhoLip_ATPase_N"/>
    <property type="match status" value="1"/>
</dbReference>
<evidence type="ECO:0000256" key="3">
    <source>
        <dbReference type="SAM" id="MobiDB-lite"/>
    </source>
</evidence>
<gene>
    <name evidence="5" type="ORF">PHPALM_10652</name>
</gene>
<sequence>MAPPGDEERGTPTAPYSLLEPPQPSPFPDEIDADSILGSDVVDVQVDDVEELSQIQEEIKAQDPENEDEYRYVHLNAPEKNEALGYCSNLVITSRFTVYNFLPKLLFYEFSKLANAYFLIISIMQTIKPISNTGGFPASLPALSII</sequence>
<evidence type="ECO:0000259" key="4">
    <source>
        <dbReference type="Pfam" id="PF16209"/>
    </source>
</evidence>
<keyword evidence="2" id="KW-0813">Transport</keyword>
<dbReference type="AlphaFoldDB" id="A0A2P4Y463"/>
<dbReference type="InterPro" id="IPR032631">
    <property type="entry name" value="P-type_ATPase_N"/>
</dbReference>
<dbReference type="OrthoDB" id="205743at2759"/>
<dbReference type="PANTHER" id="PTHR24092:SF180">
    <property type="entry name" value="PHOSPHOLIPID-TRANSPORTING ATPASE DNF1-RELATED"/>
    <property type="match status" value="1"/>
</dbReference>
<dbReference type="GO" id="GO:0012505">
    <property type="term" value="C:endomembrane system"/>
    <property type="evidence" value="ECO:0007669"/>
    <property type="project" value="UniProtKB-SubCell"/>
</dbReference>
<keyword evidence="6" id="KW-1185">Reference proteome</keyword>
<dbReference type="GO" id="GO:0005886">
    <property type="term" value="C:plasma membrane"/>
    <property type="evidence" value="ECO:0007669"/>
    <property type="project" value="TreeGrafter"/>
</dbReference>
<name>A0A2P4Y463_9STRA</name>
<reference evidence="5 6" key="1">
    <citation type="journal article" date="2017" name="Genome Biol. Evol.">
        <title>Phytophthora megakarya and P. palmivora, closely related causal agents of cacao black pod rot, underwent increases in genome sizes and gene numbers by different mechanisms.</title>
        <authorList>
            <person name="Ali S.S."/>
            <person name="Shao J."/>
            <person name="Lary D.J."/>
            <person name="Kronmiller B."/>
            <person name="Shen D."/>
            <person name="Strem M.D."/>
            <person name="Amoako-Attah I."/>
            <person name="Akrofi A.Y."/>
            <person name="Begoude B.A."/>
            <person name="Ten Hoopen G.M."/>
            <person name="Coulibaly K."/>
            <person name="Kebe B.I."/>
            <person name="Melnick R.L."/>
            <person name="Guiltinan M.J."/>
            <person name="Tyler B.M."/>
            <person name="Meinhardt L.W."/>
            <person name="Bailey B.A."/>
        </authorList>
    </citation>
    <scope>NUCLEOTIDE SEQUENCE [LARGE SCALE GENOMIC DNA]</scope>
    <source>
        <strain evidence="6">sbr112.9</strain>
    </source>
</reference>
<protein>
    <submittedName>
        <fullName evidence="5">Phospholipid-transporting ATPase</fullName>
    </submittedName>
</protein>
<evidence type="ECO:0000313" key="5">
    <source>
        <dbReference type="EMBL" id="POM72601.1"/>
    </source>
</evidence>
<dbReference type="Proteomes" id="UP000237271">
    <property type="component" value="Unassembled WGS sequence"/>
</dbReference>
<dbReference type="GO" id="GO:0045332">
    <property type="term" value="P:phospholipid translocation"/>
    <property type="evidence" value="ECO:0007669"/>
    <property type="project" value="TreeGrafter"/>
</dbReference>
<accession>A0A2P4Y463</accession>
<dbReference type="EMBL" id="NCKW01005623">
    <property type="protein sequence ID" value="POM72601.1"/>
    <property type="molecule type" value="Genomic_DNA"/>
</dbReference>